<keyword evidence="13" id="KW-0804">Transcription</keyword>
<organism evidence="16 17">
    <name type="scientific">Hypsizygus marmoreus</name>
    <name type="common">White beech mushroom</name>
    <name type="synonym">Agaricus marmoreus</name>
    <dbReference type="NCBI Taxonomy" id="39966"/>
    <lineage>
        <taxon>Eukaryota</taxon>
        <taxon>Fungi</taxon>
        <taxon>Dikarya</taxon>
        <taxon>Basidiomycota</taxon>
        <taxon>Agaricomycotina</taxon>
        <taxon>Agaricomycetes</taxon>
        <taxon>Agaricomycetidae</taxon>
        <taxon>Agaricales</taxon>
        <taxon>Tricholomatineae</taxon>
        <taxon>Lyophyllaceae</taxon>
        <taxon>Hypsizygus</taxon>
    </lineage>
</organism>
<evidence type="ECO:0000313" key="16">
    <source>
        <dbReference type="EMBL" id="RDB15329.1"/>
    </source>
</evidence>
<dbReference type="Proteomes" id="UP000076154">
    <property type="component" value="Unassembled WGS sequence"/>
</dbReference>
<protein>
    <recommendedName>
        <fullName evidence="5">poly(A)-specific ribonuclease</fullName>
        <ecNumber evidence="5">3.1.13.4</ecNumber>
    </recommendedName>
</protein>
<dbReference type="GO" id="GO:0046872">
    <property type="term" value="F:metal ion binding"/>
    <property type="evidence" value="ECO:0007669"/>
    <property type="project" value="UniProtKB-KW"/>
</dbReference>
<dbReference type="GO" id="GO:0030014">
    <property type="term" value="C:CCR4-NOT complex"/>
    <property type="evidence" value="ECO:0007669"/>
    <property type="project" value="InterPro"/>
</dbReference>
<evidence type="ECO:0000256" key="8">
    <source>
        <dbReference type="ARBA" id="ARBA00022723"/>
    </source>
</evidence>
<sequence length="338" mass="37850">MHDMSRIRDVWAPNLEIEMRNIRDIIDKYPYIAMDTEFPGVVARPIGTFKTSSDYHYQTMRCNVDLLKIIQVGITFADEDGNFPQECSTWQFNFKFSVNDDMYAPESIEHLQKSGFDFQRHEEIGIHPNDFAELMITSGLVLAPENKWISFHSGYDFGYFVKLLTAESLPTTEDQFFSLLRIWFPTVYDLKFLMRSTKLRGGLQELADDLGIQRIGPTNQTGSDSLLTASTFFKTRELYFNDHIDDAEYSGKLYGLGQTFTVSNGLTDPGRGGATIAEREDRGSAREAHNQTPGPGAGGQQMGMGPMQGGMPTPLPSSVSYGMGTNGPYMRTGMVGGR</sequence>
<dbReference type="InParanoid" id="A0A369J002"/>
<evidence type="ECO:0000256" key="1">
    <source>
        <dbReference type="ARBA" id="ARBA00001663"/>
    </source>
</evidence>
<dbReference type="FunCoup" id="A0A369J002">
    <property type="interactions" value="649"/>
</dbReference>
<dbReference type="AlphaFoldDB" id="A0A369J002"/>
<keyword evidence="6" id="KW-0963">Cytoplasm</keyword>
<keyword evidence="14" id="KW-0539">Nucleus</keyword>
<dbReference type="SUPFAM" id="SSF53098">
    <property type="entry name" value="Ribonuclease H-like"/>
    <property type="match status" value="1"/>
</dbReference>
<dbReference type="EMBL" id="LUEZ02000184">
    <property type="protein sequence ID" value="RDB15329.1"/>
    <property type="molecule type" value="Genomic_DNA"/>
</dbReference>
<dbReference type="InterPro" id="IPR006941">
    <property type="entry name" value="RNase_CAF1"/>
</dbReference>
<comment type="subcellular location">
    <subcellularLocation>
        <location evidence="3">Cytoplasm</location>
    </subcellularLocation>
    <subcellularLocation>
        <location evidence="2">Nucleus</location>
    </subcellularLocation>
</comment>
<evidence type="ECO:0000256" key="6">
    <source>
        <dbReference type="ARBA" id="ARBA00022490"/>
    </source>
</evidence>
<evidence type="ECO:0000256" key="14">
    <source>
        <dbReference type="ARBA" id="ARBA00023242"/>
    </source>
</evidence>
<dbReference type="FunFam" id="3.30.420.10:FF:000048">
    <property type="entry name" value="CCR4-associated factor 1, putative"/>
    <property type="match status" value="1"/>
</dbReference>
<keyword evidence="10" id="KW-0269">Exonuclease</keyword>
<feature type="compositionally biased region" description="Basic and acidic residues" evidence="15">
    <location>
        <begin position="277"/>
        <end position="289"/>
    </location>
</feature>
<evidence type="ECO:0000256" key="11">
    <source>
        <dbReference type="ARBA" id="ARBA00022884"/>
    </source>
</evidence>
<dbReference type="EC" id="3.1.13.4" evidence="5"/>
<reference evidence="16" key="1">
    <citation type="submission" date="2018-04" db="EMBL/GenBank/DDBJ databases">
        <title>Whole genome sequencing of Hypsizygus marmoreus.</title>
        <authorList>
            <person name="Choi I.-G."/>
            <person name="Min B."/>
            <person name="Kim J.-G."/>
            <person name="Kim S."/>
            <person name="Oh Y.-L."/>
            <person name="Kong W.-S."/>
            <person name="Park H."/>
            <person name="Jeong J."/>
            <person name="Song E.-S."/>
        </authorList>
    </citation>
    <scope>NUCLEOTIDE SEQUENCE [LARGE SCALE GENOMIC DNA]</scope>
    <source>
        <strain evidence="16">51987-8</strain>
    </source>
</reference>
<evidence type="ECO:0000256" key="3">
    <source>
        <dbReference type="ARBA" id="ARBA00004496"/>
    </source>
</evidence>
<dbReference type="InterPro" id="IPR012337">
    <property type="entry name" value="RNaseH-like_sf"/>
</dbReference>
<dbReference type="InterPro" id="IPR036397">
    <property type="entry name" value="RNaseH_sf"/>
</dbReference>
<evidence type="ECO:0000256" key="12">
    <source>
        <dbReference type="ARBA" id="ARBA00023015"/>
    </source>
</evidence>
<evidence type="ECO:0000256" key="13">
    <source>
        <dbReference type="ARBA" id="ARBA00023163"/>
    </source>
</evidence>
<comment type="similarity">
    <text evidence="4">Belongs to the CAF1 family.</text>
</comment>
<evidence type="ECO:0000256" key="10">
    <source>
        <dbReference type="ARBA" id="ARBA00022839"/>
    </source>
</evidence>
<dbReference type="GO" id="GO:0004535">
    <property type="term" value="F:poly(A)-specific ribonuclease activity"/>
    <property type="evidence" value="ECO:0007669"/>
    <property type="project" value="UniProtKB-EC"/>
</dbReference>
<evidence type="ECO:0000256" key="5">
    <source>
        <dbReference type="ARBA" id="ARBA00012161"/>
    </source>
</evidence>
<dbReference type="Gene3D" id="3.30.420.10">
    <property type="entry name" value="Ribonuclease H-like superfamily/Ribonuclease H"/>
    <property type="match status" value="1"/>
</dbReference>
<name>A0A369J002_HYPMA</name>
<feature type="region of interest" description="Disordered" evidence="15">
    <location>
        <begin position="265"/>
        <end position="315"/>
    </location>
</feature>
<proteinExistence type="inferred from homology"/>
<dbReference type="Pfam" id="PF04857">
    <property type="entry name" value="CAF1"/>
    <property type="match status" value="2"/>
</dbReference>
<dbReference type="PANTHER" id="PTHR10797">
    <property type="entry name" value="CCR4-NOT TRANSCRIPTION COMPLEX SUBUNIT"/>
    <property type="match status" value="1"/>
</dbReference>
<dbReference type="GO" id="GO:0005634">
    <property type="term" value="C:nucleus"/>
    <property type="evidence" value="ECO:0007669"/>
    <property type="project" value="UniProtKB-SubCell"/>
</dbReference>
<comment type="catalytic activity">
    <reaction evidence="1">
        <text>Exonucleolytic cleavage of poly(A) to 5'-AMP.</text>
        <dbReference type="EC" id="3.1.13.4"/>
    </reaction>
</comment>
<evidence type="ECO:0000256" key="2">
    <source>
        <dbReference type="ARBA" id="ARBA00004123"/>
    </source>
</evidence>
<dbReference type="GO" id="GO:0005737">
    <property type="term" value="C:cytoplasm"/>
    <property type="evidence" value="ECO:0007669"/>
    <property type="project" value="UniProtKB-SubCell"/>
</dbReference>
<evidence type="ECO:0000313" key="17">
    <source>
        <dbReference type="Proteomes" id="UP000076154"/>
    </source>
</evidence>
<keyword evidence="7" id="KW-0540">Nuclease</keyword>
<keyword evidence="12" id="KW-0805">Transcription regulation</keyword>
<gene>
    <name evidence="16" type="primary">CNOT7</name>
    <name evidence="16" type="ORF">Hypma_004774</name>
</gene>
<dbReference type="OrthoDB" id="1164111at2759"/>
<evidence type="ECO:0000256" key="7">
    <source>
        <dbReference type="ARBA" id="ARBA00022722"/>
    </source>
</evidence>
<keyword evidence="8" id="KW-0479">Metal-binding</keyword>
<dbReference type="InterPro" id="IPR039637">
    <property type="entry name" value="CNOT7/CNOT8/Pop2"/>
</dbReference>
<keyword evidence="11" id="KW-0694">RNA-binding</keyword>
<keyword evidence="9" id="KW-0378">Hydrolase</keyword>
<dbReference type="STRING" id="39966.A0A369J002"/>
<keyword evidence="17" id="KW-1185">Reference proteome</keyword>
<evidence type="ECO:0000256" key="9">
    <source>
        <dbReference type="ARBA" id="ARBA00022801"/>
    </source>
</evidence>
<evidence type="ECO:0000256" key="15">
    <source>
        <dbReference type="SAM" id="MobiDB-lite"/>
    </source>
</evidence>
<feature type="compositionally biased region" description="Gly residues" evidence="15">
    <location>
        <begin position="295"/>
        <end position="308"/>
    </location>
</feature>
<evidence type="ECO:0000256" key="4">
    <source>
        <dbReference type="ARBA" id="ARBA00008372"/>
    </source>
</evidence>
<accession>A0A369J002</accession>
<comment type="caution">
    <text evidence="16">The sequence shown here is derived from an EMBL/GenBank/DDBJ whole genome shotgun (WGS) entry which is preliminary data.</text>
</comment>
<dbReference type="GO" id="GO:0003723">
    <property type="term" value="F:RNA binding"/>
    <property type="evidence" value="ECO:0007669"/>
    <property type="project" value="UniProtKB-KW"/>
</dbReference>